<comment type="similarity">
    <text evidence="8">Belongs to the TonB-dependent receptor family.</text>
</comment>
<comment type="caution">
    <text evidence="11">The sequence shown here is derived from an EMBL/GenBank/DDBJ whole genome shotgun (WGS) entry which is preliminary data.</text>
</comment>
<reference evidence="11 12" key="1">
    <citation type="submission" date="2020-09" db="EMBL/GenBank/DDBJ databases">
        <authorList>
            <person name="Kim M.K."/>
        </authorList>
    </citation>
    <scope>NUCLEOTIDE SEQUENCE [LARGE SCALE GENOMIC DNA]</scope>
    <source>
        <strain evidence="11 12">BT189</strain>
    </source>
</reference>
<keyword evidence="12" id="KW-1185">Reference proteome</keyword>
<feature type="signal peptide" evidence="9">
    <location>
        <begin position="1"/>
        <end position="21"/>
    </location>
</feature>
<evidence type="ECO:0000256" key="9">
    <source>
        <dbReference type="SAM" id="SignalP"/>
    </source>
</evidence>
<feature type="domain" description="TonB-dependent receptor plug" evidence="10">
    <location>
        <begin position="118"/>
        <end position="241"/>
    </location>
</feature>
<dbReference type="NCBIfam" id="TIGR04057">
    <property type="entry name" value="SusC_RagA_signa"/>
    <property type="match status" value="1"/>
</dbReference>
<dbReference type="InterPro" id="IPR008969">
    <property type="entry name" value="CarboxyPept-like_regulatory"/>
</dbReference>
<evidence type="ECO:0000256" key="7">
    <source>
        <dbReference type="ARBA" id="ARBA00023237"/>
    </source>
</evidence>
<dbReference type="Pfam" id="PF07715">
    <property type="entry name" value="Plug"/>
    <property type="match status" value="1"/>
</dbReference>
<keyword evidence="7 8" id="KW-0998">Cell outer membrane</keyword>
<dbReference type="Gene3D" id="2.60.40.1120">
    <property type="entry name" value="Carboxypeptidase-like, regulatory domain"/>
    <property type="match status" value="1"/>
</dbReference>
<dbReference type="SUPFAM" id="SSF56935">
    <property type="entry name" value="Porins"/>
    <property type="match status" value="1"/>
</dbReference>
<dbReference type="SUPFAM" id="SSF49464">
    <property type="entry name" value="Carboxypeptidase regulatory domain-like"/>
    <property type="match status" value="1"/>
</dbReference>
<dbReference type="InterPro" id="IPR039426">
    <property type="entry name" value="TonB-dep_rcpt-like"/>
</dbReference>
<evidence type="ECO:0000256" key="5">
    <source>
        <dbReference type="ARBA" id="ARBA00022729"/>
    </source>
</evidence>
<dbReference type="RefSeq" id="WP_190927628.1">
    <property type="nucleotide sequence ID" value="NZ_JACXAC010000006.1"/>
</dbReference>
<dbReference type="Gene3D" id="2.40.170.20">
    <property type="entry name" value="TonB-dependent receptor, beta-barrel domain"/>
    <property type="match status" value="1"/>
</dbReference>
<protein>
    <submittedName>
        <fullName evidence="11">SusC/RagA family TonB-linked outer membrane protein</fullName>
    </submittedName>
</protein>
<dbReference type="InterPro" id="IPR023997">
    <property type="entry name" value="TonB-dep_OMP_SusC/RagA_CS"/>
</dbReference>
<dbReference type="InterPro" id="IPR036942">
    <property type="entry name" value="Beta-barrel_TonB_sf"/>
</dbReference>
<keyword evidence="5 9" id="KW-0732">Signal</keyword>
<organism evidence="11 12">
    <name type="scientific">Hymenobacter armeniacus</name>
    <dbReference type="NCBI Taxonomy" id="2771358"/>
    <lineage>
        <taxon>Bacteria</taxon>
        <taxon>Pseudomonadati</taxon>
        <taxon>Bacteroidota</taxon>
        <taxon>Cytophagia</taxon>
        <taxon>Cytophagales</taxon>
        <taxon>Hymenobacteraceae</taxon>
        <taxon>Hymenobacter</taxon>
    </lineage>
</organism>
<gene>
    <name evidence="11" type="ORF">IC234_18625</name>
</gene>
<name>A0ABR8K1C8_9BACT</name>
<evidence type="ECO:0000313" key="11">
    <source>
        <dbReference type="EMBL" id="MBD2724149.1"/>
    </source>
</evidence>
<evidence type="ECO:0000259" key="10">
    <source>
        <dbReference type="Pfam" id="PF07715"/>
    </source>
</evidence>
<evidence type="ECO:0000256" key="1">
    <source>
        <dbReference type="ARBA" id="ARBA00004571"/>
    </source>
</evidence>
<evidence type="ECO:0000256" key="4">
    <source>
        <dbReference type="ARBA" id="ARBA00022692"/>
    </source>
</evidence>
<comment type="subcellular location">
    <subcellularLocation>
        <location evidence="1 8">Cell outer membrane</location>
        <topology evidence="1 8">Multi-pass membrane protein</topology>
    </subcellularLocation>
</comment>
<evidence type="ECO:0000256" key="8">
    <source>
        <dbReference type="PROSITE-ProRule" id="PRU01360"/>
    </source>
</evidence>
<evidence type="ECO:0000313" key="12">
    <source>
        <dbReference type="Proteomes" id="UP000606003"/>
    </source>
</evidence>
<sequence>MKKVLFLFLLLVSGLLQQARAQDRTISGKVTDAATSQGLPGVTVLAKGTTVGASTNADGSYSLTVPSTVTALTFSFIGYASQELPITSNTINVALATDTKQLSEVVVTALGVERTRNSLAYSATTVEGGDITVARNPNAINGLAGKVSGLNITQSNTLGGSSNVVIRGTKSLFGNNQALFVIDGVPISNSNTNSTAQQTGQSGYDYGNAAADINPDDIASTTVLKGAAATALYGERASNGVILITTKKGRRGFNISVNSGLTVGKIDKSTFIKYQDKYGAGYGRYYSVGGGYFNRDASGTFVVPTSEDASYGARFDPNLLVRQWGSYTPGSPTFGQTTPWVAAKNTPVDFFETSVSTLNSIIADGGNENGSFKLGYTNNVERGVLPNSRINKDIINLAGSYNLTSKLTTSATANFTRIAGLGRYGTGYGSENLMTNFRQWWQTNVDIKELKDAYNRDQSNATWNLSSPQNGDFSPIFWNNPYFVRYQNYEQDSRYRTFGNVAATYKFADWFNVLGRVTMDSYDEQQEERSALGSTQASYVPYYSRYNHTYREFNYDLIGNFKKAISENFSFQGLVGANMRRVYNQSIYATTNGGLALPNLYALSNTVAPLVAPTETNTSVGVDGLFASTTFGYRDRVFLDATIRRDKSTTLLPGKNVYYYPAVSLGYVFSESFRESAPWLSYGKLRVNYAEVGSSSTALQLYDYYIQNPALGNASLASLPRTKNNPDLSPERTRSAEAGIDLAFLNNRIGIEATVYQTNTIDQIIPLNISTATGYARRIVNAGEVRNRGVEMTAFVVPVQNDNFTWRISANWARNRNTVLSLFEGVDNIVLATYQGGVSSNATVGQPFGTIRGTDYTYRDGQRIVGTNGQYVQSGANNVIADPNPKWRGGITNTITYKALSLNFLVDIRQGGQVFSLDRYYGLATGLQPETADVNDLGNESRAPVVRNPDGTYAPNSGGIIQPGVRADGTPNTVRVSNTNYGLYGYARQPNAAFVYDASFVKLREASLTFTFPKSITDHLAIVKGASFSVIGRNLWIIHKNLPDADPEEIVSSGNLGQGYQSGAYPTTRTIGANLRLSF</sequence>
<dbReference type="EMBL" id="JACXAC010000006">
    <property type="protein sequence ID" value="MBD2724149.1"/>
    <property type="molecule type" value="Genomic_DNA"/>
</dbReference>
<dbReference type="InterPro" id="IPR012910">
    <property type="entry name" value="Plug_dom"/>
</dbReference>
<dbReference type="PANTHER" id="PTHR30069">
    <property type="entry name" value="TONB-DEPENDENT OUTER MEMBRANE RECEPTOR"/>
    <property type="match status" value="1"/>
</dbReference>
<keyword evidence="3 8" id="KW-1134">Transmembrane beta strand</keyword>
<dbReference type="Pfam" id="PF13715">
    <property type="entry name" value="CarbopepD_reg_2"/>
    <property type="match status" value="1"/>
</dbReference>
<feature type="chain" id="PRO_5046736459" evidence="9">
    <location>
        <begin position="22"/>
        <end position="1079"/>
    </location>
</feature>
<dbReference type="NCBIfam" id="TIGR04056">
    <property type="entry name" value="OMP_RagA_SusC"/>
    <property type="match status" value="1"/>
</dbReference>
<evidence type="ECO:0000256" key="2">
    <source>
        <dbReference type="ARBA" id="ARBA00022448"/>
    </source>
</evidence>
<dbReference type="PANTHER" id="PTHR30069:SF29">
    <property type="entry name" value="HEMOGLOBIN AND HEMOGLOBIN-HAPTOGLOBIN-BINDING PROTEIN 1-RELATED"/>
    <property type="match status" value="1"/>
</dbReference>
<dbReference type="Gene3D" id="2.170.130.10">
    <property type="entry name" value="TonB-dependent receptor, plug domain"/>
    <property type="match status" value="1"/>
</dbReference>
<dbReference type="InterPro" id="IPR023996">
    <property type="entry name" value="TonB-dep_OMP_SusC/RagA"/>
</dbReference>
<keyword evidence="2 8" id="KW-0813">Transport</keyword>
<accession>A0ABR8K1C8</accession>
<dbReference type="Proteomes" id="UP000606003">
    <property type="component" value="Unassembled WGS sequence"/>
</dbReference>
<dbReference type="InterPro" id="IPR037066">
    <property type="entry name" value="Plug_dom_sf"/>
</dbReference>
<keyword evidence="6 8" id="KW-0472">Membrane</keyword>
<evidence type="ECO:0000256" key="6">
    <source>
        <dbReference type="ARBA" id="ARBA00023136"/>
    </source>
</evidence>
<evidence type="ECO:0000256" key="3">
    <source>
        <dbReference type="ARBA" id="ARBA00022452"/>
    </source>
</evidence>
<keyword evidence="4 8" id="KW-0812">Transmembrane</keyword>
<proteinExistence type="inferred from homology"/>
<dbReference type="PROSITE" id="PS52016">
    <property type="entry name" value="TONB_DEPENDENT_REC_3"/>
    <property type="match status" value="1"/>
</dbReference>